<dbReference type="InterPro" id="IPR057191">
    <property type="entry name" value="DUF7869"/>
</dbReference>
<protein>
    <recommendedName>
        <fullName evidence="1">DUF7869 domain-containing protein</fullName>
    </recommendedName>
</protein>
<dbReference type="PANTHER" id="PTHR10773:SF19">
    <property type="match status" value="1"/>
</dbReference>
<dbReference type="PANTHER" id="PTHR10773">
    <property type="entry name" value="DNA-DIRECTED RNA POLYMERASES I, II, AND III SUBUNIT RPABC2"/>
    <property type="match status" value="1"/>
</dbReference>
<dbReference type="Proteomes" id="UP001152888">
    <property type="component" value="Unassembled WGS sequence"/>
</dbReference>
<dbReference type="EMBL" id="CAKOFQ010007550">
    <property type="protein sequence ID" value="CAH2003655.1"/>
    <property type="molecule type" value="Genomic_DNA"/>
</dbReference>
<keyword evidence="3" id="KW-1185">Reference proteome</keyword>
<accession>A0A9P0Q2Q9</accession>
<name>A0A9P0Q2Q9_ACAOB</name>
<evidence type="ECO:0000259" key="1">
    <source>
        <dbReference type="Pfam" id="PF25273"/>
    </source>
</evidence>
<dbReference type="OrthoDB" id="6732375at2759"/>
<evidence type="ECO:0000313" key="2">
    <source>
        <dbReference type="EMBL" id="CAH2003655.1"/>
    </source>
</evidence>
<organism evidence="2 3">
    <name type="scientific">Acanthoscelides obtectus</name>
    <name type="common">Bean weevil</name>
    <name type="synonym">Bruchus obtectus</name>
    <dbReference type="NCBI Taxonomy" id="200917"/>
    <lineage>
        <taxon>Eukaryota</taxon>
        <taxon>Metazoa</taxon>
        <taxon>Ecdysozoa</taxon>
        <taxon>Arthropoda</taxon>
        <taxon>Hexapoda</taxon>
        <taxon>Insecta</taxon>
        <taxon>Pterygota</taxon>
        <taxon>Neoptera</taxon>
        <taxon>Endopterygota</taxon>
        <taxon>Coleoptera</taxon>
        <taxon>Polyphaga</taxon>
        <taxon>Cucujiformia</taxon>
        <taxon>Chrysomeloidea</taxon>
        <taxon>Chrysomelidae</taxon>
        <taxon>Bruchinae</taxon>
        <taxon>Bruchini</taxon>
        <taxon>Acanthoscelides</taxon>
    </lineage>
</organism>
<feature type="domain" description="DUF7869" evidence="1">
    <location>
        <begin position="194"/>
        <end position="296"/>
    </location>
</feature>
<comment type="caution">
    <text evidence="2">The sequence shown here is derived from an EMBL/GenBank/DDBJ whole genome shotgun (WGS) entry which is preliminary data.</text>
</comment>
<dbReference type="AlphaFoldDB" id="A0A9P0Q2Q9"/>
<gene>
    <name evidence="2" type="ORF">ACAOBT_LOCUS27541</name>
</gene>
<reference evidence="2" key="1">
    <citation type="submission" date="2022-03" db="EMBL/GenBank/DDBJ databases">
        <authorList>
            <person name="Sayadi A."/>
        </authorList>
    </citation>
    <scope>NUCLEOTIDE SEQUENCE</scope>
</reference>
<dbReference type="Pfam" id="PF25273">
    <property type="entry name" value="DUF7869"/>
    <property type="match status" value="1"/>
</dbReference>
<sequence>MSSRGKRILDIALRANESQRNMYACESNVSGTDSEGEVNCLFGDHSSDEYQPDYEDMSDSDRESVTELQPNNFVVRRNEDENICENTVTTHANTLNFNLSFGYPKSDTCSIWDAGESNEEHVENYHEAYDALKTDREKVKGSYNLSYMTMDLQQTIPLPRLSTSKAFYLRQLWMCNFGTHISTKEVEKAVFCSWTEDQASRGSSEVFSCLLTILELEDSVKNKDHLIIWSDSCAGRNKNFLIICLYQYLIHKGLFKIIDHKFPEVGHTYLDSDRDFGRIEKNLRKHQKSIERSLLNPVENIKS</sequence>
<evidence type="ECO:0000313" key="3">
    <source>
        <dbReference type="Proteomes" id="UP001152888"/>
    </source>
</evidence>
<proteinExistence type="predicted"/>